<comment type="subcellular location">
    <subcellularLocation>
        <location evidence="1">Cell membrane</location>
        <topology evidence="1">Multi-pass membrane protein</topology>
    </subcellularLocation>
</comment>
<keyword evidence="3" id="KW-0813">Transport</keyword>
<name>A0A7S4P9P8_GUITH</name>
<keyword evidence="4" id="KW-1003">Cell membrane</keyword>
<feature type="transmembrane region" description="Helical" evidence="9">
    <location>
        <begin position="46"/>
        <end position="66"/>
    </location>
</feature>
<dbReference type="EMBL" id="HBKN01040111">
    <property type="protein sequence ID" value="CAE2327992.1"/>
    <property type="molecule type" value="Transcribed_RNA"/>
</dbReference>
<evidence type="ECO:0000256" key="3">
    <source>
        <dbReference type="ARBA" id="ARBA00022448"/>
    </source>
</evidence>
<dbReference type="AlphaFoldDB" id="A0A7S4P9P8"/>
<dbReference type="GO" id="GO:0005886">
    <property type="term" value="C:plasma membrane"/>
    <property type="evidence" value="ECO:0007669"/>
    <property type="project" value="UniProtKB-SubCell"/>
</dbReference>
<evidence type="ECO:0000256" key="6">
    <source>
        <dbReference type="ARBA" id="ARBA00022989"/>
    </source>
</evidence>
<dbReference type="Pfam" id="PF01594">
    <property type="entry name" value="AI-2E_transport"/>
    <property type="match status" value="1"/>
</dbReference>
<evidence type="ECO:0008006" key="11">
    <source>
        <dbReference type="Google" id="ProtNLM"/>
    </source>
</evidence>
<feature type="region of interest" description="Disordered" evidence="8">
    <location>
        <begin position="74"/>
        <end position="95"/>
    </location>
</feature>
<evidence type="ECO:0000256" key="8">
    <source>
        <dbReference type="SAM" id="MobiDB-lite"/>
    </source>
</evidence>
<organism evidence="10">
    <name type="scientific">Guillardia theta</name>
    <name type="common">Cryptophyte</name>
    <name type="synonym">Cryptomonas phi</name>
    <dbReference type="NCBI Taxonomy" id="55529"/>
    <lineage>
        <taxon>Eukaryota</taxon>
        <taxon>Cryptophyceae</taxon>
        <taxon>Pyrenomonadales</taxon>
        <taxon>Geminigeraceae</taxon>
        <taxon>Guillardia</taxon>
    </lineage>
</organism>
<feature type="transmembrane region" description="Helical" evidence="9">
    <location>
        <begin position="299"/>
        <end position="322"/>
    </location>
</feature>
<keyword evidence="7 9" id="KW-0472">Membrane</keyword>
<accession>A0A7S4P9P8</accession>
<feature type="transmembrane region" description="Helical" evidence="9">
    <location>
        <begin position="334"/>
        <end position="356"/>
    </location>
</feature>
<proteinExistence type="inferred from homology"/>
<evidence type="ECO:0000256" key="5">
    <source>
        <dbReference type="ARBA" id="ARBA00022692"/>
    </source>
</evidence>
<evidence type="ECO:0000313" key="10">
    <source>
        <dbReference type="EMBL" id="CAE2327992.1"/>
    </source>
</evidence>
<feature type="transmembrane region" description="Helical" evidence="9">
    <location>
        <begin position="21"/>
        <end position="40"/>
    </location>
</feature>
<reference evidence="10" key="1">
    <citation type="submission" date="2021-01" db="EMBL/GenBank/DDBJ databases">
        <authorList>
            <person name="Corre E."/>
            <person name="Pelletier E."/>
            <person name="Niang G."/>
            <person name="Scheremetjew M."/>
            <person name="Finn R."/>
            <person name="Kale V."/>
            <person name="Holt S."/>
            <person name="Cochrane G."/>
            <person name="Meng A."/>
            <person name="Brown T."/>
            <person name="Cohen L."/>
        </authorList>
    </citation>
    <scope>NUCLEOTIDE SEQUENCE</scope>
    <source>
        <strain evidence="10">CCMP 2712</strain>
    </source>
</reference>
<dbReference type="InterPro" id="IPR002549">
    <property type="entry name" value="AI-2E-like"/>
</dbReference>
<evidence type="ECO:0000256" key="1">
    <source>
        <dbReference type="ARBA" id="ARBA00004651"/>
    </source>
</evidence>
<evidence type="ECO:0000256" key="4">
    <source>
        <dbReference type="ARBA" id="ARBA00022475"/>
    </source>
</evidence>
<dbReference type="GO" id="GO:0055085">
    <property type="term" value="P:transmembrane transport"/>
    <property type="evidence" value="ECO:0007669"/>
    <property type="project" value="TreeGrafter"/>
</dbReference>
<evidence type="ECO:0000256" key="2">
    <source>
        <dbReference type="ARBA" id="ARBA00009773"/>
    </source>
</evidence>
<keyword evidence="6 9" id="KW-1133">Transmembrane helix</keyword>
<evidence type="ECO:0000256" key="7">
    <source>
        <dbReference type="ARBA" id="ARBA00023136"/>
    </source>
</evidence>
<comment type="similarity">
    <text evidence="2">Belongs to the autoinducer-2 exporter (AI-2E) (TC 2.A.86) family.</text>
</comment>
<gene>
    <name evidence="10" type="ORF">GTHE00462_LOCUS31378</name>
</gene>
<sequence length="478" mass="51926">MRPSPISFRELRLEEVVVRKHIHTACLFLLALVAAGTILVHLRSVLIPFVLAMGLFYSLVPIVDMLSDQTWQRTPRARSPRAQGGKAFSKKKEGLSGYDSDDYKYGNEGAGGAGAGAVGVVPPIVVVSESISSLLQCRLPRPMAVVVALMFACVLIAMILVVIFSSVNELAAHAERYSARVRSMADWVIRWGKLMGMDISNQGIAEKLLHHSAFLSEMVVKSVSLAVEEMTNGFLMLLFTVYLLLGYASSPPDEKRVSGVRAEIDMQVKRYIGFKVLLSTTTGIVIGISLLILKVDLALVFGLLAGLLNFIPNVGGVISTLLPMPVVIFDPSKTWLDIFLAFAIPSFVHAVTGNIIEPRVLGGAMDLHPVVVLLSLMLWGSLWGVVGMILSVPITAVIKICLQSLDHPLPRFLAGMFEGRVESPGEPSFSYSQIPSSSVEHEMIEVNVVPDVARSPEDIDESKSDFYPAARPVTCDLS</sequence>
<protein>
    <recommendedName>
        <fullName evidence="11">AI-2E family transporter</fullName>
    </recommendedName>
</protein>
<dbReference type="PANTHER" id="PTHR21716">
    <property type="entry name" value="TRANSMEMBRANE PROTEIN"/>
    <property type="match status" value="1"/>
</dbReference>
<dbReference type="PANTHER" id="PTHR21716:SF53">
    <property type="entry name" value="PERMEASE PERM-RELATED"/>
    <property type="match status" value="1"/>
</dbReference>
<keyword evidence="5 9" id="KW-0812">Transmembrane</keyword>
<evidence type="ECO:0000256" key="9">
    <source>
        <dbReference type="SAM" id="Phobius"/>
    </source>
</evidence>
<feature type="transmembrane region" description="Helical" evidence="9">
    <location>
        <begin position="143"/>
        <end position="167"/>
    </location>
</feature>
<feature type="transmembrane region" description="Helical" evidence="9">
    <location>
        <begin position="233"/>
        <end position="250"/>
    </location>
</feature>
<feature type="transmembrane region" description="Helical" evidence="9">
    <location>
        <begin position="271"/>
        <end position="293"/>
    </location>
</feature>
<feature type="transmembrane region" description="Helical" evidence="9">
    <location>
        <begin position="376"/>
        <end position="402"/>
    </location>
</feature>